<evidence type="ECO:0000313" key="3">
    <source>
        <dbReference type="Proteomes" id="UP000785679"/>
    </source>
</evidence>
<accession>A0A8J8P660</accession>
<organism evidence="2 3">
    <name type="scientific">Halteria grandinella</name>
    <dbReference type="NCBI Taxonomy" id="5974"/>
    <lineage>
        <taxon>Eukaryota</taxon>
        <taxon>Sar</taxon>
        <taxon>Alveolata</taxon>
        <taxon>Ciliophora</taxon>
        <taxon>Intramacronucleata</taxon>
        <taxon>Spirotrichea</taxon>
        <taxon>Stichotrichia</taxon>
        <taxon>Sporadotrichida</taxon>
        <taxon>Halteriidae</taxon>
        <taxon>Halteria</taxon>
    </lineage>
</organism>
<dbReference type="Proteomes" id="UP000785679">
    <property type="component" value="Unassembled WGS sequence"/>
</dbReference>
<feature type="region of interest" description="Disordered" evidence="1">
    <location>
        <begin position="599"/>
        <end position="618"/>
    </location>
</feature>
<comment type="caution">
    <text evidence="2">The sequence shown here is derived from an EMBL/GenBank/DDBJ whole genome shotgun (WGS) entry which is preliminary data.</text>
</comment>
<reference evidence="2" key="1">
    <citation type="submission" date="2019-06" db="EMBL/GenBank/DDBJ databases">
        <authorList>
            <person name="Zheng W."/>
        </authorList>
    </citation>
    <scope>NUCLEOTIDE SEQUENCE</scope>
    <source>
        <strain evidence="2">QDHG01</strain>
    </source>
</reference>
<feature type="region of interest" description="Disordered" evidence="1">
    <location>
        <begin position="787"/>
        <end position="807"/>
    </location>
</feature>
<keyword evidence="3" id="KW-1185">Reference proteome</keyword>
<evidence type="ECO:0000256" key="1">
    <source>
        <dbReference type="SAM" id="MobiDB-lite"/>
    </source>
</evidence>
<name>A0A8J8P660_HALGN</name>
<evidence type="ECO:0000313" key="2">
    <source>
        <dbReference type="EMBL" id="TNV86545.1"/>
    </source>
</evidence>
<feature type="compositionally biased region" description="Basic and acidic residues" evidence="1">
    <location>
        <begin position="480"/>
        <end position="493"/>
    </location>
</feature>
<feature type="compositionally biased region" description="Polar residues" evidence="1">
    <location>
        <begin position="906"/>
        <end position="915"/>
    </location>
</feature>
<protein>
    <submittedName>
        <fullName evidence="2">Uncharacterized protein</fullName>
    </submittedName>
</protein>
<dbReference type="EMBL" id="RRYP01001004">
    <property type="protein sequence ID" value="TNV86545.1"/>
    <property type="molecule type" value="Genomic_DNA"/>
</dbReference>
<feature type="region of interest" description="Disordered" evidence="1">
    <location>
        <begin position="561"/>
        <end position="590"/>
    </location>
</feature>
<sequence>MTDEILDDKMRHKIYERNHKIGIMEHQRAIQNQSNLSYYGISLPSQVLHNQKNQRLSSGLDENSFNQEIISVQHQFNNLNPLGQGIANASLLMSPTPNFDNERPQSGTDSLGQRGLMNSSQLANLNQETSDIQAIQTLVVDKTISSLVYEAIGSLIIQDLHQHQTSSKLAKRIQDLIVKQLISEQVHTLQQNLNESLIDQIYQYIESLVIQSIISQSCNILEIQETMNQITQRERKSSKSLIKRKEALKMAMEKATVDRKKQREQKNARKLKGKVILKHPAMFEEFVARMNPKIGRAIFNQSQPMKKKQRPFSAQRGKSECTIEHSQVASNSTLYKEITICQVYAKDMLDYMIKMNMFKKGVMPSFQMVRYNTPTTSLNRKQRDSRIKSILQENDLNIRQNNPSNLDISAYALNHDIRGYFKNHSLTPSASSKDTGWRSKHQQAPLPEDLKTQINIVINEKNFKEQQHRSRRGHRSHTISQEREAKGNVDQKRMLLRKSNSSLINEEPTQPFELYAKYNTHEGGHNTKERQENFSSNVESNVTFQAVYPNQQMRRQIAQRANFQPSNFEKPNKKKKKRQPSQGRYLLNKTSQGSILIPSRSISQDQRQSPNGSIVFGSSNRAANHAQLVQNNLNPNDKVRQQIYQQRYKSSTLQASLKVRNQNHYVLSGERQLLHNQNEANIAQIPERRSPLSNTPAQDQRQYPQLQILQVENQLSSSQRPTTIQTDFVQIQSPMDHNHLAVVNPGSVAVKKRPLIPKLKLRSRTPISLHNNNPKQDIKDRTLHIIHPDDPPVEDSQDLKSSPNYDSEALKSKIMSQINSGNQGSTFKQNEIDMIHNLVPKLGITPRRKILDVIDSAKKRYAVGPTAQNNALESTMNSKASNGLPSASLNTYLNKQLKEGNIIHQSNLKSNARNKNQQKLRTHVNSPPPLPSELLGGMVVSDLNQKRGLSALDKANQTKHNQRRVPQLTIQTTNETINRRSKINNNTTLSPANISMPQVNRVFSPTSAAMPPSVKNFPGQIGLLNDLRIKTTTQNLFDKSQPISAIHKALQRVDFNTMAQYKFPGSPAALQASVEMASQKAKQYVPVLTTKYSRVKSPEGGGK</sequence>
<feature type="region of interest" description="Disordered" evidence="1">
    <location>
        <begin position="906"/>
        <end position="930"/>
    </location>
</feature>
<feature type="region of interest" description="Disordered" evidence="1">
    <location>
        <begin position="463"/>
        <end position="493"/>
    </location>
</feature>
<gene>
    <name evidence="2" type="ORF">FGO68_gene9225</name>
</gene>
<proteinExistence type="predicted"/>
<dbReference type="AlphaFoldDB" id="A0A8J8P660"/>